<comment type="caution">
    <text evidence="1">The sequence shown here is derived from an EMBL/GenBank/DDBJ whole genome shotgun (WGS) entry which is preliminary data.</text>
</comment>
<organism evidence="1 2">
    <name type="scientific">Cryphonectria parasitica (strain ATCC 38755 / EP155)</name>
    <dbReference type="NCBI Taxonomy" id="660469"/>
    <lineage>
        <taxon>Eukaryota</taxon>
        <taxon>Fungi</taxon>
        <taxon>Dikarya</taxon>
        <taxon>Ascomycota</taxon>
        <taxon>Pezizomycotina</taxon>
        <taxon>Sordariomycetes</taxon>
        <taxon>Sordariomycetidae</taxon>
        <taxon>Diaporthales</taxon>
        <taxon>Cryphonectriaceae</taxon>
        <taxon>Cryphonectria-Endothia species complex</taxon>
        <taxon>Cryphonectria</taxon>
    </lineage>
</organism>
<evidence type="ECO:0000313" key="1">
    <source>
        <dbReference type="EMBL" id="KAF3767928.1"/>
    </source>
</evidence>
<protein>
    <submittedName>
        <fullName evidence="1">Uncharacterized protein</fullName>
    </submittedName>
</protein>
<dbReference type="EMBL" id="MU032346">
    <property type="protein sequence ID" value="KAF3767928.1"/>
    <property type="molecule type" value="Genomic_DNA"/>
</dbReference>
<accession>A0A9P5CR62</accession>
<name>A0A9P5CR62_CRYP1</name>
<dbReference type="RefSeq" id="XP_040778889.1">
    <property type="nucleotide sequence ID" value="XM_040923251.1"/>
</dbReference>
<gene>
    <name evidence="1" type="ORF">M406DRAFT_355765</name>
</gene>
<dbReference type="GeneID" id="63840380"/>
<sequence>MTFSRVQRLKSSQWSNNKSGTFMAMFSNRWKRYPSSMSKGEGGTSIHTMPVSEFAFPSRSSFFLSRNSFCRDALFCMPRGPRGGRGVFQGSKSGFRVS</sequence>
<dbReference type="Proteomes" id="UP000803844">
    <property type="component" value="Unassembled WGS sequence"/>
</dbReference>
<reference evidence="1" key="1">
    <citation type="journal article" date="2020" name="Phytopathology">
        <title>Genome sequence of the chestnut blight fungus Cryphonectria parasitica EP155: A fundamental resource for an archetypical invasive plant pathogen.</title>
        <authorList>
            <person name="Crouch J.A."/>
            <person name="Dawe A."/>
            <person name="Aerts A."/>
            <person name="Barry K."/>
            <person name="Churchill A.C.L."/>
            <person name="Grimwood J."/>
            <person name="Hillman B."/>
            <person name="Milgroom M.G."/>
            <person name="Pangilinan J."/>
            <person name="Smith M."/>
            <person name="Salamov A."/>
            <person name="Schmutz J."/>
            <person name="Yadav J."/>
            <person name="Grigoriev I.V."/>
            <person name="Nuss D."/>
        </authorList>
    </citation>
    <scope>NUCLEOTIDE SEQUENCE</scope>
    <source>
        <strain evidence="1">EP155</strain>
    </source>
</reference>
<evidence type="ECO:0000313" key="2">
    <source>
        <dbReference type="Proteomes" id="UP000803844"/>
    </source>
</evidence>
<keyword evidence="2" id="KW-1185">Reference proteome</keyword>
<proteinExistence type="predicted"/>
<dbReference type="AlphaFoldDB" id="A0A9P5CR62"/>